<gene>
    <name evidence="6" type="primary">pdhA</name>
    <name evidence="6" type="ORF">DZC52_02975</name>
</gene>
<comment type="catalytic activity">
    <reaction evidence="4">
        <text>N(6)-[(R)-lipoyl]-L-lysyl-[protein] + pyruvate + H(+) = N(6)-[(R)-S(8)-acetyldihydrolipoyl]-L-lysyl-[protein] + CO2</text>
        <dbReference type="Rhea" id="RHEA:19189"/>
        <dbReference type="Rhea" id="RHEA-COMP:10474"/>
        <dbReference type="Rhea" id="RHEA-COMP:10478"/>
        <dbReference type="ChEBI" id="CHEBI:15361"/>
        <dbReference type="ChEBI" id="CHEBI:15378"/>
        <dbReference type="ChEBI" id="CHEBI:16526"/>
        <dbReference type="ChEBI" id="CHEBI:83099"/>
        <dbReference type="ChEBI" id="CHEBI:83111"/>
        <dbReference type="EC" id="1.2.4.1"/>
    </reaction>
</comment>
<dbReference type="PANTHER" id="PTHR43380">
    <property type="entry name" value="2-OXOISOVALERATE DEHYDROGENASE SUBUNIT ALPHA, MITOCHONDRIAL"/>
    <property type="match status" value="1"/>
</dbReference>
<evidence type="ECO:0000256" key="1">
    <source>
        <dbReference type="ARBA" id="ARBA00001964"/>
    </source>
</evidence>
<dbReference type="OrthoDB" id="9766715at2"/>
<dbReference type="InterPro" id="IPR029061">
    <property type="entry name" value="THDP-binding"/>
</dbReference>
<evidence type="ECO:0000256" key="3">
    <source>
        <dbReference type="ARBA" id="ARBA00023052"/>
    </source>
</evidence>
<dbReference type="RefSeq" id="WP_116649628.1">
    <property type="nucleotide sequence ID" value="NZ_QUZK01000014.1"/>
</dbReference>
<evidence type="ECO:0000256" key="2">
    <source>
        <dbReference type="ARBA" id="ARBA00023002"/>
    </source>
</evidence>
<protein>
    <recommendedName>
        <fullName evidence="4">Pyruvate dehydrogenase E1 component subunit alpha</fullName>
        <ecNumber evidence="4">1.2.4.1</ecNumber>
    </recommendedName>
</protein>
<organism evidence="6 7">
    <name type="scientific">Wenzhouxiangella sediminis</name>
    <dbReference type="NCBI Taxonomy" id="1792836"/>
    <lineage>
        <taxon>Bacteria</taxon>
        <taxon>Pseudomonadati</taxon>
        <taxon>Pseudomonadota</taxon>
        <taxon>Gammaproteobacteria</taxon>
        <taxon>Chromatiales</taxon>
        <taxon>Wenzhouxiangellaceae</taxon>
        <taxon>Wenzhouxiangella</taxon>
    </lineage>
</organism>
<dbReference type="Gene3D" id="3.40.50.970">
    <property type="match status" value="1"/>
</dbReference>
<dbReference type="GO" id="GO:0009083">
    <property type="term" value="P:branched-chain amino acid catabolic process"/>
    <property type="evidence" value="ECO:0007669"/>
    <property type="project" value="TreeGrafter"/>
</dbReference>
<sequence>MAHTAAAFKVDYFQFLKPDGKLVEDQQVPALARDFDRLTELYKLMVLTRTFDKKAVALQRTGKLGTYASCLGHEAAHVAIGAAMKEEDCFAPMYREYGAQFYRGVKMSEVLLYWGGDERGSNFSGPKHDFAWCVPIATQCLHAAGAALAYKLKKEDRVAVTVVGDGGSSKGDFLEAINAGSAWKLPLVLVIVNNQWAISVPRKKQNTAATLAQKGIAGGLPSIQVDGNDLIACLWAMDKAVNAARAGKGAFVLEMLTYRLSDHTTADDARRYRPSDEVDEAWDNEPLKRLKAYLIDQGAWSDDKEEELLGECKQWVQQAADEYLDMIENDPQPVTAMFDYMFAELPADLIEQRTYAQDYAEDGGHH</sequence>
<dbReference type="InterPro" id="IPR050771">
    <property type="entry name" value="Alpha-ketoacid_DH_E1_comp"/>
</dbReference>
<comment type="subunit">
    <text evidence="4">Heterodimer of an alpha and a beta chain.</text>
</comment>
<dbReference type="InterPro" id="IPR017596">
    <property type="entry name" value="PdhA/BkdA"/>
</dbReference>
<evidence type="ECO:0000256" key="4">
    <source>
        <dbReference type="RuleBase" id="RU366007"/>
    </source>
</evidence>
<comment type="caution">
    <text evidence="6">The sequence shown here is derived from an EMBL/GenBank/DDBJ whole genome shotgun (WGS) entry which is preliminary data.</text>
</comment>
<name>A0A3E1KBH0_9GAMM</name>
<dbReference type="Pfam" id="PF00676">
    <property type="entry name" value="E1_dh"/>
    <property type="match status" value="1"/>
</dbReference>
<dbReference type="EC" id="1.2.4.1" evidence="4"/>
<keyword evidence="7" id="KW-1185">Reference proteome</keyword>
<keyword evidence="2 4" id="KW-0560">Oxidoreductase</keyword>
<dbReference type="AlphaFoldDB" id="A0A3E1KBH0"/>
<dbReference type="CDD" id="cd02000">
    <property type="entry name" value="TPP_E1_PDC_ADC_BCADC"/>
    <property type="match status" value="1"/>
</dbReference>
<dbReference type="NCBIfam" id="TIGR03181">
    <property type="entry name" value="PDH_E1_alph_x"/>
    <property type="match status" value="1"/>
</dbReference>
<feature type="domain" description="Dehydrogenase E1 component" evidence="5">
    <location>
        <begin position="42"/>
        <end position="322"/>
    </location>
</feature>
<keyword evidence="3 4" id="KW-0786">Thiamine pyrophosphate</keyword>
<dbReference type="SUPFAM" id="SSF52518">
    <property type="entry name" value="Thiamin diphosphate-binding fold (THDP-binding)"/>
    <property type="match status" value="1"/>
</dbReference>
<evidence type="ECO:0000313" key="6">
    <source>
        <dbReference type="EMBL" id="RFF31970.1"/>
    </source>
</evidence>
<dbReference type="Proteomes" id="UP000260351">
    <property type="component" value="Unassembled WGS sequence"/>
</dbReference>
<dbReference type="InterPro" id="IPR001017">
    <property type="entry name" value="DH_E1"/>
</dbReference>
<evidence type="ECO:0000259" key="5">
    <source>
        <dbReference type="Pfam" id="PF00676"/>
    </source>
</evidence>
<comment type="function">
    <text evidence="4">The pyruvate dehydrogenase complex catalyzes the overall conversion of pyruvate to acetyl-CoA and CO(2). It contains multiple copies of three enzymatic components: pyruvate dehydrogenase (E1), dihydrolipoamide acetyltransferase (E2) and lipoamide dehydrogenase (E3).</text>
</comment>
<dbReference type="PANTHER" id="PTHR43380:SF1">
    <property type="entry name" value="2-OXOISOVALERATE DEHYDROGENASE SUBUNIT ALPHA, MITOCHONDRIAL"/>
    <property type="match status" value="1"/>
</dbReference>
<dbReference type="GO" id="GO:0004739">
    <property type="term" value="F:pyruvate dehydrogenase (acetyl-transferring) activity"/>
    <property type="evidence" value="ECO:0007669"/>
    <property type="project" value="UniProtKB-UniRule"/>
</dbReference>
<comment type="cofactor">
    <cofactor evidence="1 4">
        <name>thiamine diphosphate</name>
        <dbReference type="ChEBI" id="CHEBI:58937"/>
    </cofactor>
</comment>
<keyword evidence="4 6" id="KW-0670">Pyruvate</keyword>
<accession>A0A3E1KBH0</accession>
<reference evidence="6 7" key="1">
    <citation type="submission" date="2018-08" db="EMBL/GenBank/DDBJ databases">
        <title>Wenzhouxiangella salilacus sp. nov., a novel bacterium isolated from a saline lake in Xinjiang Province, China.</title>
        <authorList>
            <person name="Han S."/>
        </authorList>
    </citation>
    <scope>NUCLEOTIDE SEQUENCE [LARGE SCALE GENOMIC DNA]</scope>
    <source>
        <strain evidence="6 7">XDB06</strain>
    </source>
</reference>
<dbReference type="EMBL" id="QUZK01000014">
    <property type="protein sequence ID" value="RFF31970.1"/>
    <property type="molecule type" value="Genomic_DNA"/>
</dbReference>
<proteinExistence type="predicted"/>
<evidence type="ECO:0000313" key="7">
    <source>
        <dbReference type="Proteomes" id="UP000260351"/>
    </source>
</evidence>